<sequence>MDDLRAVTRFSVWCATPMLHWFEDQLPHDIRPRLALGEAQSFADGARRSKALRTAAWGAEHAAKAAEANSLRVAAASARAARAAAASAFLHPLPHADQVKHIVGAAAHAAHAIELATDHSEGSADRYITYCASKAPSTVVRVLRRYPPIVAGRGRIATLSRQLDEEIRSER</sequence>
<comment type="caution">
    <text evidence="2">The sequence shown here is derived from an EMBL/GenBank/DDBJ whole genome shotgun (WGS) entry which is preliminary data.</text>
</comment>
<proteinExistence type="predicted"/>
<dbReference type="InterPro" id="IPR048667">
    <property type="entry name" value="Imm5-like"/>
</dbReference>
<evidence type="ECO:0000313" key="3">
    <source>
        <dbReference type="Proteomes" id="UP000530564"/>
    </source>
</evidence>
<protein>
    <recommendedName>
        <fullName evidence="1">Imm-5-like domain-containing protein</fullName>
    </recommendedName>
</protein>
<organism evidence="2 3">
    <name type="scientific">Phenylobacterium haematophilum</name>
    <dbReference type="NCBI Taxonomy" id="98513"/>
    <lineage>
        <taxon>Bacteria</taxon>
        <taxon>Pseudomonadati</taxon>
        <taxon>Pseudomonadota</taxon>
        <taxon>Alphaproteobacteria</taxon>
        <taxon>Caulobacterales</taxon>
        <taxon>Caulobacteraceae</taxon>
        <taxon>Phenylobacterium</taxon>
    </lineage>
</organism>
<dbReference type="AlphaFoldDB" id="A0A839ZYY9"/>
<reference evidence="2 3" key="1">
    <citation type="submission" date="2020-08" db="EMBL/GenBank/DDBJ databases">
        <title>Genomic Encyclopedia of Type Strains, Phase IV (KMG-IV): sequencing the most valuable type-strain genomes for metagenomic binning, comparative biology and taxonomic classification.</title>
        <authorList>
            <person name="Goeker M."/>
        </authorList>
    </citation>
    <scope>NUCLEOTIDE SEQUENCE [LARGE SCALE GENOMIC DNA]</scope>
    <source>
        <strain evidence="2 3">DSM 21793</strain>
    </source>
</reference>
<dbReference type="RefSeq" id="WP_221220908.1">
    <property type="nucleotide sequence ID" value="NZ_JACIDK010000002.1"/>
</dbReference>
<accession>A0A839ZYY9</accession>
<dbReference type="EMBL" id="JACIDK010000002">
    <property type="protein sequence ID" value="MBB3890561.1"/>
    <property type="molecule type" value="Genomic_DNA"/>
</dbReference>
<keyword evidence="3" id="KW-1185">Reference proteome</keyword>
<evidence type="ECO:0000259" key="1">
    <source>
        <dbReference type="Pfam" id="PF21805"/>
    </source>
</evidence>
<feature type="domain" description="Imm-5-like" evidence="1">
    <location>
        <begin position="5"/>
        <end position="119"/>
    </location>
</feature>
<gene>
    <name evidence="2" type="ORF">GGQ61_001278</name>
</gene>
<dbReference type="Proteomes" id="UP000530564">
    <property type="component" value="Unassembled WGS sequence"/>
</dbReference>
<evidence type="ECO:0000313" key="2">
    <source>
        <dbReference type="EMBL" id="MBB3890561.1"/>
    </source>
</evidence>
<dbReference type="Pfam" id="PF21805">
    <property type="entry name" value="Imm5_like"/>
    <property type="match status" value="1"/>
</dbReference>
<name>A0A839ZYY9_9CAUL</name>